<gene>
    <name evidence="1" type="ORF">HNV11_00815</name>
</gene>
<organism evidence="1 2">
    <name type="scientific">Spirosoma taeanense</name>
    <dbReference type="NCBI Taxonomy" id="2735870"/>
    <lineage>
        <taxon>Bacteria</taxon>
        <taxon>Pseudomonadati</taxon>
        <taxon>Bacteroidota</taxon>
        <taxon>Cytophagia</taxon>
        <taxon>Cytophagales</taxon>
        <taxon>Cytophagaceae</taxon>
        <taxon>Spirosoma</taxon>
    </lineage>
</organism>
<protein>
    <submittedName>
        <fullName evidence="1">Uncharacterized protein</fullName>
    </submittedName>
</protein>
<reference evidence="1 2" key="1">
    <citation type="submission" date="2020-05" db="EMBL/GenBank/DDBJ databases">
        <title>Genome sequencing of Spirosoma sp. TS118.</title>
        <authorList>
            <person name="Lee J.-H."/>
            <person name="Jeong S."/>
            <person name="Zhao L."/>
            <person name="Jung J.-H."/>
            <person name="Kim M.-K."/>
            <person name="Lim S."/>
        </authorList>
    </citation>
    <scope>NUCLEOTIDE SEQUENCE [LARGE SCALE GENOMIC DNA]</scope>
    <source>
        <strain evidence="1 2">TS118</strain>
    </source>
</reference>
<dbReference type="AlphaFoldDB" id="A0A6M5Y2R2"/>
<proteinExistence type="predicted"/>
<dbReference type="Proteomes" id="UP000502756">
    <property type="component" value="Chromosome"/>
</dbReference>
<evidence type="ECO:0000313" key="2">
    <source>
        <dbReference type="Proteomes" id="UP000502756"/>
    </source>
</evidence>
<dbReference type="EMBL" id="CP053435">
    <property type="protein sequence ID" value="QJW88015.1"/>
    <property type="molecule type" value="Genomic_DNA"/>
</dbReference>
<dbReference type="KEGG" id="stae:HNV11_00815"/>
<dbReference type="RefSeq" id="WP_171737847.1">
    <property type="nucleotide sequence ID" value="NZ_CP053435.1"/>
</dbReference>
<evidence type="ECO:0000313" key="1">
    <source>
        <dbReference type="EMBL" id="QJW88015.1"/>
    </source>
</evidence>
<keyword evidence="2" id="KW-1185">Reference proteome</keyword>
<name>A0A6M5Y2R2_9BACT</name>
<sequence>MDDLRLEQEIDTVTNLSFVYSVSWYQKENLVAVSLVPELCNYLPEERRAINFIENDFSVQNVLEAYKSLIVNFLTEAVYLTKGLQHDGVSLFRMSF</sequence>
<accession>A0A6M5Y2R2</accession>